<evidence type="ECO:0000313" key="6">
    <source>
        <dbReference type="Proteomes" id="UP000632138"/>
    </source>
</evidence>
<feature type="domain" description="OmpR/PhoB-type" evidence="4">
    <location>
        <begin position="1"/>
        <end position="99"/>
    </location>
</feature>
<dbReference type="PROSITE" id="PS51755">
    <property type="entry name" value="OMPR_PHOB"/>
    <property type="match status" value="1"/>
</dbReference>
<evidence type="ECO:0000256" key="1">
    <source>
        <dbReference type="ARBA" id="ARBA00005820"/>
    </source>
</evidence>
<dbReference type="Gene3D" id="1.25.40.10">
    <property type="entry name" value="Tetratricopeptide repeat domain"/>
    <property type="match status" value="2"/>
</dbReference>
<dbReference type="Pfam" id="PF00486">
    <property type="entry name" value="Trans_reg_C"/>
    <property type="match status" value="1"/>
</dbReference>
<dbReference type="SUPFAM" id="SSF48452">
    <property type="entry name" value="TPR-like"/>
    <property type="match status" value="2"/>
</dbReference>
<dbReference type="InterPro" id="IPR005158">
    <property type="entry name" value="BTAD"/>
</dbReference>
<dbReference type="InterPro" id="IPR011990">
    <property type="entry name" value="TPR-like_helical_dom_sf"/>
</dbReference>
<comment type="similarity">
    <text evidence="1">Belongs to the AfsR/DnrI/RedD regulatory family.</text>
</comment>
<feature type="DNA-binding region" description="OmpR/PhoB-type" evidence="3">
    <location>
        <begin position="1"/>
        <end position="99"/>
    </location>
</feature>
<dbReference type="Proteomes" id="UP000632138">
    <property type="component" value="Unassembled WGS sequence"/>
</dbReference>
<dbReference type="InterPro" id="IPR016032">
    <property type="entry name" value="Sig_transdc_resp-reg_C-effctor"/>
</dbReference>
<dbReference type="SMART" id="SM01043">
    <property type="entry name" value="BTAD"/>
    <property type="match status" value="1"/>
</dbReference>
<dbReference type="EMBL" id="JAENHP010000001">
    <property type="protein sequence ID" value="MBM2614660.1"/>
    <property type="molecule type" value="Genomic_DNA"/>
</dbReference>
<dbReference type="InterPro" id="IPR036388">
    <property type="entry name" value="WH-like_DNA-bd_sf"/>
</dbReference>
<organism evidence="5 6">
    <name type="scientific">Paractinoplanes ovalisporus</name>
    <dbReference type="NCBI Taxonomy" id="2810368"/>
    <lineage>
        <taxon>Bacteria</taxon>
        <taxon>Bacillati</taxon>
        <taxon>Actinomycetota</taxon>
        <taxon>Actinomycetes</taxon>
        <taxon>Micromonosporales</taxon>
        <taxon>Micromonosporaceae</taxon>
        <taxon>Paractinoplanes</taxon>
    </lineage>
</organism>
<dbReference type="Pfam" id="PF03704">
    <property type="entry name" value="BTAD"/>
    <property type="match status" value="1"/>
</dbReference>
<reference evidence="5 6" key="1">
    <citation type="submission" date="2021-01" db="EMBL/GenBank/DDBJ databases">
        <title>Actinoplanes sp. nov. LDG1-06 isolated from lichen.</title>
        <authorList>
            <person name="Saeng-In P."/>
            <person name="Phongsopitanun W."/>
            <person name="Kanchanasin P."/>
            <person name="Yuki M."/>
            <person name="Kudo T."/>
            <person name="Ohkuma M."/>
            <person name="Tanasupawat S."/>
        </authorList>
    </citation>
    <scope>NUCLEOTIDE SEQUENCE [LARGE SCALE GENOMIC DNA]</scope>
    <source>
        <strain evidence="5 6">LDG1-06</strain>
    </source>
</reference>
<evidence type="ECO:0000256" key="3">
    <source>
        <dbReference type="PROSITE-ProRule" id="PRU01091"/>
    </source>
</evidence>
<evidence type="ECO:0000313" key="5">
    <source>
        <dbReference type="EMBL" id="MBM2614660.1"/>
    </source>
</evidence>
<protein>
    <submittedName>
        <fullName evidence="5">Winged helix-turn-helix domain-containing protein</fullName>
    </submittedName>
</protein>
<dbReference type="CDD" id="cd15831">
    <property type="entry name" value="BTAD"/>
    <property type="match status" value="1"/>
</dbReference>
<dbReference type="SMART" id="SM00862">
    <property type="entry name" value="Trans_reg_C"/>
    <property type="match status" value="1"/>
</dbReference>
<sequence>MEGVGDGARLRVTLLGAFEVRLDDAVVPVPGARLRGLLVRLALAGGRAVDPSALVDALWPEEGPADPANSLQSLVSRLRRVLGAPRLINQVPGGYRLEVAPDDVDALRFERLAAAGRDCLRAGDPRAAAGLLGEAVGLWGGSPVAGAATRLELIRAEAVGDLAEAELALDRPAAAAARLSGLLVDDPVHERAAALLMDALAAQGRQAEALALFETVREALADRLGADPGAALSERHVRLLRAEREPAPEVRSNLPAPLTSFVGRDDDLARIDTLLVTGRLVTVLGPGGAGKTRLAIEAARRRRHEYRDGAWLVDLAAVTEPAKVGAALLTSVGLRGGAMFDPSAKLRVEAGEIEVLAEQLQGRETLLVVDNCEHLIDAVAHLVATLLPRSAGVRVLATSREPLAVDGEALVPLGPLTLPGPDDTVEQARRKASVRLFTERASAVRPGFDIDEATLDDIRHVTTALDGMPLALELAAARLRTLSLGELTAGLSDRFRLLTTGNRTAAPRHRTLRAVIAWSWDLLGDHERTVAERVSVLPGGVTPVTAAAVCAGTPVPPGEIPDLLAALVDRSLLQLAPDAGRYRMLETLREYGTERLAEQGVLTAVRDLASDCLAELVAEVEPKLRGPEQLNALHVFSAEYDNVLAALRHRCDSGDADGAVTLAMTLAWYWQMFGRHADATFWLGEALAVPGGERSLARDCAEAVFVLNRITTRSVMTGEAMELSQAELRETANRLLQHPARPGLTGALTAITLFFLREMDSARAVTQELINGGDLWLSGLARMFRAQFAENDGDLEQVRIDVVAALDAFERVGDRWGVATALPMRALLRQYDSDLDGALADLRQARSLAAEFGSLSLSDEIFIDLRWVELHLRRGDTAQAIELMEATSERVVRSAAPEIVVLVAALEAGFWLRLGDVIRALDLIAQAERGMDELFASGGDHGRAVVGAIRAAVCVEIEDAAGAQKALTSAYAAALETRDMPILALVAVAAAGLAELQGQHHEAARMLGAAARLRGSHDPSDVHVRQVSEALRRSLGSDAFDEAYGKGFDLDGKTATAQVDPARLVRGELPSA</sequence>
<evidence type="ECO:0000259" key="4">
    <source>
        <dbReference type="PROSITE" id="PS51755"/>
    </source>
</evidence>
<dbReference type="SUPFAM" id="SSF52540">
    <property type="entry name" value="P-loop containing nucleoside triphosphate hydrolases"/>
    <property type="match status" value="1"/>
</dbReference>
<keyword evidence="2 3" id="KW-0238">DNA-binding</keyword>
<dbReference type="PANTHER" id="PTHR47691:SF3">
    <property type="entry name" value="HTH-TYPE TRANSCRIPTIONAL REGULATOR RV0890C-RELATED"/>
    <property type="match status" value="1"/>
</dbReference>
<dbReference type="PRINTS" id="PR00364">
    <property type="entry name" value="DISEASERSIST"/>
</dbReference>
<proteinExistence type="inferred from homology"/>
<name>A0ABS2A4L9_9ACTN</name>
<accession>A0ABS2A4L9</accession>
<dbReference type="Gene3D" id="1.10.10.10">
    <property type="entry name" value="Winged helix-like DNA-binding domain superfamily/Winged helix DNA-binding domain"/>
    <property type="match status" value="1"/>
</dbReference>
<dbReference type="InterPro" id="IPR027417">
    <property type="entry name" value="P-loop_NTPase"/>
</dbReference>
<dbReference type="Gene3D" id="3.40.50.300">
    <property type="entry name" value="P-loop containing nucleotide triphosphate hydrolases"/>
    <property type="match status" value="1"/>
</dbReference>
<dbReference type="SUPFAM" id="SSF46894">
    <property type="entry name" value="C-terminal effector domain of the bipartite response regulators"/>
    <property type="match status" value="1"/>
</dbReference>
<evidence type="ECO:0000256" key="2">
    <source>
        <dbReference type="ARBA" id="ARBA00023125"/>
    </source>
</evidence>
<keyword evidence="6" id="KW-1185">Reference proteome</keyword>
<dbReference type="InterPro" id="IPR001867">
    <property type="entry name" value="OmpR/PhoB-type_DNA-bd"/>
</dbReference>
<comment type="caution">
    <text evidence="5">The sequence shown here is derived from an EMBL/GenBank/DDBJ whole genome shotgun (WGS) entry which is preliminary data.</text>
</comment>
<gene>
    <name evidence="5" type="ORF">JIG36_03710</name>
</gene>
<dbReference type="PANTHER" id="PTHR47691">
    <property type="entry name" value="REGULATOR-RELATED"/>
    <property type="match status" value="1"/>
</dbReference>